<evidence type="ECO:0000313" key="3">
    <source>
        <dbReference type="Proteomes" id="UP000037558"/>
    </source>
</evidence>
<organism evidence="2 3">
    <name type="scientific">Priestia koreensis</name>
    <dbReference type="NCBI Taxonomy" id="284581"/>
    <lineage>
        <taxon>Bacteria</taxon>
        <taxon>Bacillati</taxon>
        <taxon>Bacillota</taxon>
        <taxon>Bacilli</taxon>
        <taxon>Bacillales</taxon>
        <taxon>Bacillaceae</taxon>
        <taxon>Priestia</taxon>
    </lineage>
</organism>
<reference evidence="3" key="1">
    <citation type="submission" date="2015-08" db="EMBL/GenBank/DDBJ databases">
        <title>Fjat-14210 dsm16467.</title>
        <authorList>
            <person name="Liu B."/>
            <person name="Wang J."/>
            <person name="Zhu Y."/>
            <person name="Liu G."/>
            <person name="Chen Q."/>
            <person name="Chen Z."/>
            <person name="Lan J."/>
            <person name="Che J."/>
            <person name="Ge C."/>
            <person name="Shi H."/>
            <person name="Pan Z."/>
            <person name="Liu X."/>
        </authorList>
    </citation>
    <scope>NUCLEOTIDE SEQUENCE [LARGE SCALE GENOMIC DNA]</scope>
    <source>
        <strain evidence="3">DSM 16467</strain>
    </source>
</reference>
<comment type="caution">
    <text evidence="2">The sequence shown here is derived from an EMBL/GenBank/DDBJ whole genome shotgun (WGS) entry which is preliminary data.</text>
</comment>
<proteinExistence type="predicted"/>
<dbReference type="PANTHER" id="PTHR34474:SF1">
    <property type="entry name" value="HEME-DEGRADING MONOOXYGENASE HMOA"/>
    <property type="match status" value="1"/>
</dbReference>
<keyword evidence="2" id="KW-0503">Monooxygenase</keyword>
<dbReference type="AlphaFoldDB" id="A0A0M0KZX0"/>
<dbReference type="PROSITE" id="PS51725">
    <property type="entry name" value="ABM"/>
    <property type="match status" value="1"/>
</dbReference>
<dbReference type="PANTHER" id="PTHR34474">
    <property type="entry name" value="SIGNAL TRANSDUCTION PROTEIN TRAP"/>
    <property type="match status" value="1"/>
</dbReference>
<dbReference type="Pfam" id="PF03992">
    <property type="entry name" value="ABM"/>
    <property type="match status" value="1"/>
</dbReference>
<dbReference type="InterPro" id="IPR050404">
    <property type="entry name" value="Heme-degrading_MO"/>
</dbReference>
<sequence>MLKRIVVEEGYGDQVVGNFQSKTIIQEQPGFLDMSVMKKKQRRGDEEVLVMIRWESEEAWKAWEKSDAHIAGHRANRGKEAPSYMINRSQDVYTVADYRTTQ</sequence>
<dbReference type="STRING" id="284581.AMD01_13860"/>
<keyword evidence="3" id="KW-1185">Reference proteome</keyword>
<keyword evidence="2" id="KW-0560">Oxidoreductase</keyword>
<dbReference type="PATRIC" id="fig|284581.3.peg.4910"/>
<dbReference type="InterPro" id="IPR007138">
    <property type="entry name" value="ABM_dom"/>
</dbReference>
<dbReference type="GO" id="GO:0004497">
    <property type="term" value="F:monooxygenase activity"/>
    <property type="evidence" value="ECO:0007669"/>
    <property type="project" value="UniProtKB-KW"/>
</dbReference>
<gene>
    <name evidence="2" type="ORF">AMD01_13860</name>
</gene>
<dbReference type="Proteomes" id="UP000037558">
    <property type="component" value="Unassembled WGS sequence"/>
</dbReference>
<accession>A0A0M0KZX0</accession>
<feature type="domain" description="ABM" evidence="1">
    <location>
        <begin position="1"/>
        <end position="89"/>
    </location>
</feature>
<protein>
    <submittedName>
        <fullName evidence="2">Antibiotic biosynthesis monooxygenase</fullName>
    </submittedName>
</protein>
<evidence type="ECO:0000259" key="1">
    <source>
        <dbReference type="PROSITE" id="PS51725"/>
    </source>
</evidence>
<dbReference type="InterPro" id="IPR011008">
    <property type="entry name" value="Dimeric_a/b-barrel"/>
</dbReference>
<evidence type="ECO:0000313" key="2">
    <source>
        <dbReference type="EMBL" id="KOO44366.1"/>
    </source>
</evidence>
<dbReference type="EMBL" id="LILC01000016">
    <property type="protein sequence ID" value="KOO44366.1"/>
    <property type="molecule type" value="Genomic_DNA"/>
</dbReference>
<dbReference type="Gene3D" id="3.30.70.100">
    <property type="match status" value="1"/>
</dbReference>
<dbReference type="SUPFAM" id="SSF54909">
    <property type="entry name" value="Dimeric alpha+beta barrel"/>
    <property type="match status" value="1"/>
</dbReference>
<name>A0A0M0KZX0_9BACI</name>